<dbReference type="Gene3D" id="1.10.1200.80">
    <property type="entry name" value="Putative flavin oxidoreducatase, domain 2"/>
    <property type="match status" value="1"/>
</dbReference>
<sequence>RQLLAGETPAPPTIAEQRSVLEEHFELALAVNAGMRSAESFTGRTMRKFGIRFAEHHPQSEEVRQRFIKVKSLDEWRGVLEEFYADSTAGTKEGVPI</sequence>
<dbReference type="EMBL" id="UOGK01000458">
    <property type="protein sequence ID" value="VAX40868.1"/>
    <property type="molecule type" value="Genomic_DNA"/>
</dbReference>
<feature type="non-terminal residue" evidence="1">
    <location>
        <position position="1"/>
    </location>
</feature>
<dbReference type="GO" id="GO:0016491">
    <property type="term" value="F:oxidoreductase activity"/>
    <property type="evidence" value="ECO:0007669"/>
    <property type="project" value="InterPro"/>
</dbReference>
<proteinExistence type="predicted"/>
<evidence type="ECO:0000313" key="1">
    <source>
        <dbReference type="EMBL" id="VAX40868.1"/>
    </source>
</evidence>
<reference evidence="1" key="1">
    <citation type="submission" date="2018-06" db="EMBL/GenBank/DDBJ databases">
        <authorList>
            <person name="Zhirakovskaya E."/>
        </authorList>
    </citation>
    <scope>NUCLEOTIDE SEQUENCE</scope>
</reference>
<protein>
    <submittedName>
        <fullName evidence="1">Uncharacterized protein</fullName>
    </submittedName>
</protein>
<gene>
    <name evidence="1" type="ORF">MNBD_PLANCTO03-1422</name>
</gene>
<organism evidence="1">
    <name type="scientific">hydrothermal vent metagenome</name>
    <dbReference type="NCBI Taxonomy" id="652676"/>
    <lineage>
        <taxon>unclassified sequences</taxon>
        <taxon>metagenomes</taxon>
        <taxon>ecological metagenomes</taxon>
    </lineage>
</organism>
<dbReference type="InterPro" id="IPR024036">
    <property type="entry name" value="tRNA-dHydroUridine_Synthase_C"/>
</dbReference>
<dbReference type="AlphaFoldDB" id="A0A3B1DXG4"/>
<name>A0A3B1DXG4_9ZZZZ</name>
<accession>A0A3B1DXG4</accession>